<proteinExistence type="predicted"/>
<gene>
    <name evidence="1" type="ORF">SDC9_137849</name>
</gene>
<name>A0A645DN60_9ZZZZ</name>
<sequence length="123" mass="12776">MDALGANQTYKSSSVPTGNISVDDDGNYVFALGNVTGSTSFTLKTTPAESAFGAEGSQTVLANNAGLYAGTSTNPIATDDATVTVTTDWIKKAAQRGVPTALIISTGRLHSTTITERYLQAQR</sequence>
<dbReference type="EMBL" id="VSSQ01037904">
    <property type="protein sequence ID" value="MPM90727.1"/>
    <property type="molecule type" value="Genomic_DNA"/>
</dbReference>
<protein>
    <submittedName>
        <fullName evidence="1">Uncharacterized protein</fullName>
    </submittedName>
</protein>
<reference evidence="1" key="1">
    <citation type="submission" date="2019-08" db="EMBL/GenBank/DDBJ databases">
        <authorList>
            <person name="Kucharzyk K."/>
            <person name="Murdoch R.W."/>
            <person name="Higgins S."/>
            <person name="Loffler F."/>
        </authorList>
    </citation>
    <scope>NUCLEOTIDE SEQUENCE</scope>
</reference>
<dbReference type="AlphaFoldDB" id="A0A645DN60"/>
<accession>A0A645DN60</accession>
<organism evidence="1">
    <name type="scientific">bioreactor metagenome</name>
    <dbReference type="NCBI Taxonomy" id="1076179"/>
    <lineage>
        <taxon>unclassified sequences</taxon>
        <taxon>metagenomes</taxon>
        <taxon>ecological metagenomes</taxon>
    </lineage>
</organism>
<comment type="caution">
    <text evidence="1">The sequence shown here is derived from an EMBL/GenBank/DDBJ whole genome shotgun (WGS) entry which is preliminary data.</text>
</comment>
<evidence type="ECO:0000313" key="1">
    <source>
        <dbReference type="EMBL" id="MPM90727.1"/>
    </source>
</evidence>